<dbReference type="PANTHER" id="PTHR43183">
    <property type="entry name" value="HYPOTHETICAL DIHYDROXYACID DEHYDRATASE (EUROFUNG)-RELATED"/>
    <property type="match status" value="1"/>
</dbReference>
<keyword evidence="5" id="KW-0456">Lyase</keyword>
<dbReference type="GO" id="GO:0051536">
    <property type="term" value="F:iron-sulfur cluster binding"/>
    <property type="evidence" value="ECO:0007669"/>
    <property type="project" value="UniProtKB-KW"/>
</dbReference>
<dbReference type="AlphaFoldDB" id="A0A5N5WLZ8"/>
<sequence length="340" mass="35817">MEEISAINEDLAPTVGTCGVIGTASTMACITAALGIMPLRGASAPAVSAARVRVAEETGANAVGVLWLWCSLCGKRWKSCQRMNAITVLKAIGGSTNAVVTGEITLQNFEEIGQKTPLRIDLKPSGGNYMSAFHNAGGMLALLHTLRPLLHLSAMTITGQTLGEQIIRRLSNPLYPSSSLVVMRGNPAPEGAVKKASASEDRELLSHKGPAAVFENSADLAKRIDDPDMVVMKYSVLVLKGIGRKGNSGMPEAGLIPIPRKLASAGVKDMLRLSDGCMSGTAGGTITLHISPEPAQTPAGRRAALRERKRGYHGLYERSVNQAQHGADFDILTATGPDDQ</sequence>
<gene>
    <name evidence="8" type="ORF">BDV29DRAFT_198574</name>
</gene>
<feature type="domain" description="Dihydroxy-acid/6-phosphogluconate dehydratase C-terminal" evidence="7">
    <location>
        <begin position="165"/>
        <end position="296"/>
    </location>
</feature>
<dbReference type="InterPro" id="IPR037237">
    <property type="entry name" value="IlvD/EDD_N"/>
</dbReference>
<evidence type="ECO:0000256" key="5">
    <source>
        <dbReference type="ARBA" id="ARBA00023239"/>
    </source>
</evidence>
<comment type="similarity">
    <text evidence="1">Belongs to the IlvD/Edd family.</text>
</comment>
<organism evidence="8 9">
    <name type="scientific">Aspergillus leporis</name>
    <dbReference type="NCBI Taxonomy" id="41062"/>
    <lineage>
        <taxon>Eukaryota</taxon>
        <taxon>Fungi</taxon>
        <taxon>Dikarya</taxon>
        <taxon>Ascomycota</taxon>
        <taxon>Pezizomycotina</taxon>
        <taxon>Eurotiomycetes</taxon>
        <taxon>Eurotiomycetidae</taxon>
        <taxon>Eurotiales</taxon>
        <taxon>Aspergillaceae</taxon>
        <taxon>Aspergillus</taxon>
        <taxon>Aspergillus subgen. Circumdati</taxon>
    </lineage>
</organism>
<evidence type="ECO:0000256" key="2">
    <source>
        <dbReference type="ARBA" id="ARBA00022723"/>
    </source>
</evidence>
<dbReference type="SUPFAM" id="SSF143975">
    <property type="entry name" value="IlvD/EDD N-terminal domain-like"/>
    <property type="match status" value="1"/>
</dbReference>
<evidence type="ECO:0000313" key="8">
    <source>
        <dbReference type="EMBL" id="KAB8069576.1"/>
    </source>
</evidence>
<evidence type="ECO:0000256" key="1">
    <source>
        <dbReference type="ARBA" id="ARBA00006486"/>
    </source>
</evidence>
<dbReference type="SUPFAM" id="SSF52016">
    <property type="entry name" value="LeuD/IlvD-like"/>
    <property type="match status" value="1"/>
</dbReference>
<keyword evidence="2" id="KW-0479">Metal-binding</keyword>
<dbReference type="InterPro" id="IPR052352">
    <property type="entry name" value="Sugar_Degrad_Dehydratases"/>
</dbReference>
<name>A0A5N5WLZ8_9EURO</name>
<dbReference type="GO" id="GO:0046872">
    <property type="term" value="F:metal ion binding"/>
    <property type="evidence" value="ECO:0007669"/>
    <property type="project" value="UniProtKB-KW"/>
</dbReference>
<keyword evidence="9" id="KW-1185">Reference proteome</keyword>
<dbReference type="Proteomes" id="UP000326565">
    <property type="component" value="Unassembled WGS sequence"/>
</dbReference>
<evidence type="ECO:0000256" key="4">
    <source>
        <dbReference type="ARBA" id="ARBA00023014"/>
    </source>
</evidence>
<reference evidence="8 9" key="1">
    <citation type="submission" date="2019-04" db="EMBL/GenBank/DDBJ databases">
        <title>Friends and foes A comparative genomics study of 23 Aspergillus species from section Flavi.</title>
        <authorList>
            <consortium name="DOE Joint Genome Institute"/>
            <person name="Kjaerbolling I."/>
            <person name="Vesth T."/>
            <person name="Frisvad J.C."/>
            <person name="Nybo J.L."/>
            <person name="Theobald S."/>
            <person name="Kildgaard S."/>
            <person name="Isbrandt T."/>
            <person name="Kuo A."/>
            <person name="Sato A."/>
            <person name="Lyhne E.K."/>
            <person name="Kogle M.E."/>
            <person name="Wiebenga A."/>
            <person name="Kun R.S."/>
            <person name="Lubbers R.J."/>
            <person name="Makela M.R."/>
            <person name="Barry K."/>
            <person name="Chovatia M."/>
            <person name="Clum A."/>
            <person name="Daum C."/>
            <person name="Haridas S."/>
            <person name="He G."/>
            <person name="LaButti K."/>
            <person name="Lipzen A."/>
            <person name="Mondo S."/>
            <person name="Riley R."/>
            <person name="Salamov A."/>
            <person name="Simmons B.A."/>
            <person name="Magnuson J.K."/>
            <person name="Henrissat B."/>
            <person name="Mortensen U.H."/>
            <person name="Larsen T.O."/>
            <person name="Devries R.P."/>
            <person name="Grigoriev I.V."/>
            <person name="Machida M."/>
            <person name="Baker S.E."/>
            <person name="Andersen M.R."/>
        </authorList>
    </citation>
    <scope>NUCLEOTIDE SEQUENCE [LARGE SCALE GENOMIC DNA]</scope>
    <source>
        <strain evidence="8 9">CBS 151.66</strain>
    </source>
</reference>
<feature type="domain" description="Dihydroxy-acid/6-phosphogluconate dehydratase N-terminal" evidence="6">
    <location>
        <begin position="2"/>
        <end position="164"/>
    </location>
</feature>
<dbReference type="InterPro" id="IPR042096">
    <property type="entry name" value="Dihydro-acid_dehy_C"/>
</dbReference>
<dbReference type="OrthoDB" id="3851628at2759"/>
<accession>A0A5N5WLZ8</accession>
<dbReference type="Pfam" id="PF24877">
    <property type="entry name" value="ILV_EDD_C"/>
    <property type="match status" value="1"/>
</dbReference>
<dbReference type="InterPro" id="IPR056740">
    <property type="entry name" value="ILV_EDD_C"/>
</dbReference>
<evidence type="ECO:0000259" key="6">
    <source>
        <dbReference type="Pfam" id="PF00920"/>
    </source>
</evidence>
<keyword evidence="4" id="KW-0411">Iron-sulfur</keyword>
<dbReference type="InterPro" id="IPR000581">
    <property type="entry name" value="ILV_EDD_N"/>
</dbReference>
<evidence type="ECO:0000256" key="3">
    <source>
        <dbReference type="ARBA" id="ARBA00023004"/>
    </source>
</evidence>
<dbReference type="Gene3D" id="3.50.30.80">
    <property type="entry name" value="IlvD/EDD C-terminal domain-like"/>
    <property type="match status" value="1"/>
</dbReference>
<proteinExistence type="inferred from homology"/>
<dbReference type="Pfam" id="PF00920">
    <property type="entry name" value="ILVD_EDD_N"/>
    <property type="match status" value="1"/>
</dbReference>
<dbReference type="GO" id="GO:0016829">
    <property type="term" value="F:lyase activity"/>
    <property type="evidence" value="ECO:0007669"/>
    <property type="project" value="UniProtKB-KW"/>
</dbReference>
<keyword evidence="3" id="KW-0408">Iron</keyword>
<protein>
    <submittedName>
        <fullName evidence="8">Dihydroxy-acid/6-phosphogluconate dehydratase</fullName>
    </submittedName>
</protein>
<evidence type="ECO:0000313" key="9">
    <source>
        <dbReference type="Proteomes" id="UP000326565"/>
    </source>
</evidence>
<evidence type="ECO:0000259" key="7">
    <source>
        <dbReference type="Pfam" id="PF24877"/>
    </source>
</evidence>
<dbReference type="PANTHER" id="PTHR43183:SF1">
    <property type="entry name" value="HYPOTHETICAL DIHYDROXY-ACID DEHYDRATASE (EUROFUNG)-RELATED"/>
    <property type="match status" value="1"/>
</dbReference>
<dbReference type="EMBL" id="ML732335">
    <property type="protein sequence ID" value="KAB8069576.1"/>
    <property type="molecule type" value="Genomic_DNA"/>
</dbReference>